<dbReference type="InterPro" id="IPR046698">
    <property type="entry name" value="PedC-like"/>
</dbReference>
<gene>
    <name evidence="2" type="ORF">NCTC4670_01600</name>
</gene>
<dbReference type="AlphaFoldDB" id="A0A380JXN4"/>
<accession>A0A380JXN4</accession>
<dbReference type="SUPFAM" id="SSF52833">
    <property type="entry name" value="Thioredoxin-like"/>
    <property type="match status" value="1"/>
</dbReference>
<dbReference type="Pfam" id="PF20207">
    <property type="entry name" value="DUF6568"/>
    <property type="match status" value="1"/>
</dbReference>
<evidence type="ECO:0000313" key="3">
    <source>
        <dbReference type="Proteomes" id="UP000254797"/>
    </source>
</evidence>
<keyword evidence="1" id="KW-0732">Signal</keyword>
<dbReference type="Proteomes" id="UP000254797">
    <property type="component" value="Unassembled WGS sequence"/>
</dbReference>
<feature type="signal peptide" evidence="1">
    <location>
        <begin position="1"/>
        <end position="24"/>
    </location>
</feature>
<dbReference type="GO" id="GO:0016853">
    <property type="term" value="F:isomerase activity"/>
    <property type="evidence" value="ECO:0007669"/>
    <property type="project" value="UniProtKB-KW"/>
</dbReference>
<dbReference type="Gene3D" id="3.40.30.10">
    <property type="entry name" value="Glutaredoxin"/>
    <property type="match status" value="1"/>
</dbReference>
<name>A0A380JXN4_STRDY</name>
<dbReference type="EMBL" id="UHFG01000004">
    <property type="protein sequence ID" value="SUN50723.1"/>
    <property type="molecule type" value="Genomic_DNA"/>
</dbReference>
<keyword evidence="2" id="KW-0413">Isomerase</keyword>
<organism evidence="2 3">
    <name type="scientific">Streptococcus dysgalactiae subsp. dysgalactiae</name>
    <dbReference type="NCBI Taxonomy" id="99822"/>
    <lineage>
        <taxon>Bacteria</taxon>
        <taxon>Bacillati</taxon>
        <taxon>Bacillota</taxon>
        <taxon>Bacilli</taxon>
        <taxon>Lactobacillales</taxon>
        <taxon>Streptococcaceae</taxon>
        <taxon>Streptococcus</taxon>
    </lineage>
</organism>
<protein>
    <submittedName>
        <fullName evidence="2">Thiol-disulfide isomerase and thioredoxin</fullName>
    </submittedName>
</protein>
<reference evidence="2 3" key="1">
    <citation type="submission" date="2018-06" db="EMBL/GenBank/DDBJ databases">
        <authorList>
            <consortium name="Pathogen Informatics"/>
            <person name="Doyle S."/>
        </authorList>
    </citation>
    <scope>NUCLEOTIDE SEQUENCE [LARGE SCALE GENOMIC DNA]</scope>
    <source>
        <strain evidence="2 3">NCTC4670</strain>
    </source>
</reference>
<feature type="chain" id="PRO_5016582477" evidence="1">
    <location>
        <begin position="25"/>
        <end position="154"/>
    </location>
</feature>
<sequence length="154" mass="17777">MIKKRSLLIFILLLTLLQPNISHATAKDYLSDNEAKAISSYQKSSHFLKSVSISEIQTMMANNKTFYLYTGRATCSHCSRFMPRLIKATQESKIPIYYLNSESMSLNLDLKTFRNHYHITTVPNLSRFQSNYLTKTLEKPSLVSKEDIIIFLTQ</sequence>
<proteinExistence type="predicted"/>
<evidence type="ECO:0000313" key="2">
    <source>
        <dbReference type="EMBL" id="SUN50723.1"/>
    </source>
</evidence>
<dbReference type="InterPro" id="IPR036249">
    <property type="entry name" value="Thioredoxin-like_sf"/>
</dbReference>
<evidence type="ECO:0000256" key="1">
    <source>
        <dbReference type="SAM" id="SignalP"/>
    </source>
</evidence>